<evidence type="ECO:0000313" key="1">
    <source>
        <dbReference type="EMBL" id="MBM4713657.1"/>
    </source>
</evidence>
<dbReference type="InterPro" id="IPR056037">
    <property type="entry name" value="DUF7620"/>
</dbReference>
<protein>
    <submittedName>
        <fullName evidence="1">Uncharacterized protein</fullName>
    </submittedName>
</protein>
<dbReference type="AlphaFoldDB" id="A0AAE2W4B9"/>
<evidence type="ECO:0000313" key="2">
    <source>
        <dbReference type="EMBL" id="MBM4716984.1"/>
    </source>
</evidence>
<evidence type="ECO:0000313" key="3">
    <source>
        <dbReference type="Proteomes" id="UP000706122"/>
    </source>
</evidence>
<gene>
    <name evidence="1" type="ORF">GS551_05500</name>
    <name evidence="2" type="ORF">GS551_22805</name>
</gene>
<accession>A0AAE2W4B9</accession>
<reference evidence="1" key="1">
    <citation type="submission" date="2019-11" db="EMBL/GenBank/DDBJ databases">
        <title>Spread of Macrolides and rifampicin resistant Rhodococcus equi in clinical isolates in the USA.</title>
        <authorList>
            <person name="Alvarez-Narvaez S."/>
            <person name="Huber L."/>
            <person name="Cohen N.D."/>
            <person name="Slovis N."/>
            <person name="Greiter M."/>
            <person name="Giguere S."/>
            <person name="Hart K."/>
        </authorList>
    </citation>
    <scope>NUCLEOTIDE SEQUENCE</scope>
    <source>
        <strain evidence="1">Lh_5</strain>
    </source>
</reference>
<dbReference type="EMBL" id="WUYC01000001">
    <property type="protein sequence ID" value="MBM4713657.1"/>
    <property type="molecule type" value="Genomic_DNA"/>
</dbReference>
<dbReference type="Proteomes" id="UP000706122">
    <property type="component" value="Unassembled WGS sequence"/>
</dbReference>
<comment type="caution">
    <text evidence="1">The sequence shown here is derived from an EMBL/GenBank/DDBJ whole genome shotgun (WGS) entry which is preliminary data.</text>
</comment>
<proteinExistence type="predicted"/>
<dbReference type="Pfam" id="PF24596">
    <property type="entry name" value="DUF7620"/>
    <property type="match status" value="1"/>
</dbReference>
<organism evidence="1 3">
    <name type="scientific">Rhodococcus hoagii</name>
    <name type="common">Corynebacterium equii</name>
    <dbReference type="NCBI Taxonomy" id="43767"/>
    <lineage>
        <taxon>Bacteria</taxon>
        <taxon>Bacillati</taxon>
        <taxon>Actinomycetota</taxon>
        <taxon>Actinomycetes</taxon>
        <taxon>Mycobacteriales</taxon>
        <taxon>Nocardiaceae</taxon>
        <taxon>Prescottella</taxon>
    </lineage>
</organism>
<sequence length="61" mass="7596">MRWLRRIKHEREQIERVEIALEEEQVREKRVDAVMSRIEESRRRNHFGESIEIAMGRRRHA</sequence>
<dbReference type="EMBL" id="WUYC01000006">
    <property type="protein sequence ID" value="MBM4716984.1"/>
    <property type="molecule type" value="Genomic_DNA"/>
</dbReference>
<name>A0AAE2W4B9_RHOHA</name>